<evidence type="ECO:0000259" key="1">
    <source>
        <dbReference type="Pfam" id="PF13701"/>
    </source>
</evidence>
<dbReference type="AlphaFoldDB" id="A4X2F0"/>
<dbReference type="STRING" id="369723.Strop_0569"/>
<name>A4X2F0_SALTO</name>
<accession>A4X2F0</accession>
<evidence type="ECO:0000313" key="3">
    <source>
        <dbReference type="Proteomes" id="UP000000235"/>
    </source>
</evidence>
<dbReference type="HOGENOM" id="CLU_200592_0_0_11"/>
<feature type="domain" description="Transposase DDE" evidence="1">
    <location>
        <begin position="4"/>
        <end position="56"/>
    </location>
</feature>
<dbReference type="eggNOG" id="ENOG50331D8">
    <property type="taxonomic scope" value="Bacteria"/>
</dbReference>
<reference evidence="3" key="1">
    <citation type="journal article" date="2007" name="Proc. Natl. Acad. Sci. U.S.A.">
        <title>Genome sequencing reveals complex secondary metabolome in the marine actinomycete Salinispora tropica.</title>
        <authorList>
            <person name="Udwary D.W."/>
            <person name="Zeigler L."/>
            <person name="Asolkar R.N."/>
            <person name="Singan V."/>
            <person name="Lapidus A."/>
            <person name="Fenical W."/>
            <person name="Jensen P.R."/>
            <person name="Moore B.S."/>
        </authorList>
    </citation>
    <scope>NUCLEOTIDE SEQUENCE [LARGE SCALE GENOMIC DNA]</scope>
    <source>
        <strain evidence="3">ATCC BAA-916 / DSM 44818 / CNB-440</strain>
    </source>
</reference>
<sequence>MNGELATAEPEKLRYRLLHVAARITRTARRTRVAITASWPWADALTSAFTKLTALPRPTG</sequence>
<dbReference type="KEGG" id="stp:Strop_0569"/>
<keyword evidence="3" id="KW-1185">Reference proteome</keyword>
<dbReference type="Pfam" id="PF13701">
    <property type="entry name" value="DDE_Tnp_1_4"/>
    <property type="match status" value="1"/>
</dbReference>
<proteinExistence type="predicted"/>
<protein>
    <recommendedName>
        <fullName evidence="1">Transposase DDE domain-containing protein</fullName>
    </recommendedName>
</protein>
<dbReference type="EMBL" id="CP000667">
    <property type="protein sequence ID" value="ABP53050.1"/>
    <property type="molecule type" value="Genomic_DNA"/>
</dbReference>
<organism evidence="2 3">
    <name type="scientific">Salinispora tropica (strain ATCC BAA-916 / DSM 44818 / JCM 13857 / NBRC 105044 / CNB-440)</name>
    <dbReference type="NCBI Taxonomy" id="369723"/>
    <lineage>
        <taxon>Bacteria</taxon>
        <taxon>Bacillati</taxon>
        <taxon>Actinomycetota</taxon>
        <taxon>Actinomycetes</taxon>
        <taxon>Micromonosporales</taxon>
        <taxon>Micromonosporaceae</taxon>
        <taxon>Salinispora</taxon>
    </lineage>
</organism>
<dbReference type="Proteomes" id="UP000000235">
    <property type="component" value="Chromosome"/>
</dbReference>
<dbReference type="InterPro" id="IPR025668">
    <property type="entry name" value="Tnp_DDE_dom"/>
</dbReference>
<evidence type="ECO:0000313" key="2">
    <source>
        <dbReference type="EMBL" id="ABP53050.1"/>
    </source>
</evidence>
<gene>
    <name evidence="2" type="ordered locus">Strop_0569</name>
</gene>